<protein>
    <submittedName>
        <fullName evidence="2">Acyl-CoA thioesterase</fullName>
    </submittedName>
</protein>
<dbReference type="InterPro" id="IPR016181">
    <property type="entry name" value="Acyl_CoA_acyltransferase"/>
</dbReference>
<organism evidence="2 3">
    <name type="scientific">Paenibacillus solani</name>
    <dbReference type="NCBI Taxonomy" id="1705565"/>
    <lineage>
        <taxon>Bacteria</taxon>
        <taxon>Bacillati</taxon>
        <taxon>Bacillota</taxon>
        <taxon>Bacilli</taxon>
        <taxon>Bacillales</taxon>
        <taxon>Paenibacillaceae</taxon>
        <taxon>Paenibacillus</taxon>
    </lineage>
</organism>
<dbReference type="PROSITE" id="PS51186">
    <property type="entry name" value="GNAT"/>
    <property type="match status" value="1"/>
</dbReference>
<dbReference type="Pfam" id="PF12746">
    <property type="entry name" value="GNAT_acetyltran"/>
    <property type="match status" value="1"/>
</dbReference>
<comment type="caution">
    <text evidence="2">The sequence shown here is derived from an EMBL/GenBank/DDBJ whole genome shotgun (WGS) entry which is preliminary data.</text>
</comment>
<dbReference type="InterPro" id="IPR027365">
    <property type="entry name" value="GNAT_acetyltra_YdfB-like"/>
</dbReference>
<dbReference type="PANTHER" id="PTHR31143:SF2">
    <property type="entry name" value="FR47-LIKE DOMAIN-CONTAINING PROTEIN-RELATED"/>
    <property type="match status" value="1"/>
</dbReference>
<dbReference type="EMBL" id="LIUT01000001">
    <property type="protein sequence ID" value="KOR90752.1"/>
    <property type="molecule type" value="Genomic_DNA"/>
</dbReference>
<name>A0A0M1P8J4_9BACL</name>
<proteinExistence type="predicted"/>
<accession>A0A0M1P8J4</accession>
<dbReference type="PATRIC" id="fig|1705565.3.peg.4325"/>
<dbReference type="PANTHER" id="PTHR31143">
    <property type="match status" value="1"/>
</dbReference>
<dbReference type="SUPFAM" id="SSF55729">
    <property type="entry name" value="Acyl-CoA N-acyltransferases (Nat)"/>
    <property type="match status" value="1"/>
</dbReference>
<dbReference type="GO" id="GO:0016747">
    <property type="term" value="F:acyltransferase activity, transferring groups other than amino-acyl groups"/>
    <property type="evidence" value="ECO:0007669"/>
    <property type="project" value="InterPro"/>
</dbReference>
<evidence type="ECO:0000313" key="3">
    <source>
        <dbReference type="Proteomes" id="UP000036932"/>
    </source>
</evidence>
<dbReference type="Gene3D" id="3.40.630.30">
    <property type="match status" value="1"/>
</dbReference>
<evidence type="ECO:0000259" key="1">
    <source>
        <dbReference type="PROSITE" id="PS51186"/>
    </source>
</evidence>
<dbReference type="Proteomes" id="UP000036932">
    <property type="component" value="Unassembled WGS sequence"/>
</dbReference>
<evidence type="ECO:0000313" key="2">
    <source>
        <dbReference type="EMBL" id="KOR90752.1"/>
    </source>
</evidence>
<dbReference type="InterPro" id="IPR000182">
    <property type="entry name" value="GNAT_dom"/>
</dbReference>
<gene>
    <name evidence="2" type="ORF">AM231_11580</name>
</gene>
<feature type="domain" description="N-acetyltransferase" evidence="1">
    <location>
        <begin position="129"/>
        <end position="272"/>
    </location>
</feature>
<keyword evidence="3" id="KW-1185">Reference proteome</keyword>
<dbReference type="AlphaFoldDB" id="A0A0M1P8J4"/>
<dbReference type="RefSeq" id="WP_054403627.1">
    <property type="nucleotide sequence ID" value="NZ_LIUT01000001.1"/>
</dbReference>
<sequence length="272" mass="31111">MIVELNKEEYYKISYIADQCKNIEVRAVVQGNNPGRVYVDRETEPTAALIWIQGQQGFQIVGDPQSEGFLTGLNDYMITHVEPVLKKQNISVVEMGANLDTWDSTISTIFNNRNVLSDIQHVFYSEGNLLARRPDLSDPPAIHRIDRDLLESRRLDNHSFLEKKLLHFWDSMDAFLQQGFGYYVEEDNNLVSLCFSAFVAGQTHAIDIETIEGYRKRNYGVQAATAYVKECSQKGIQPYWDCSPDNTGSIRIAEGIGMIPDFDYRIFWYGIT</sequence>
<reference evidence="3" key="1">
    <citation type="submission" date="2015-08" db="EMBL/GenBank/DDBJ databases">
        <title>Genome sequencing project for genomic taxonomy and phylogenomics of Bacillus-like bacteria.</title>
        <authorList>
            <person name="Liu B."/>
            <person name="Wang J."/>
            <person name="Zhu Y."/>
            <person name="Liu G."/>
            <person name="Chen Q."/>
            <person name="Chen Z."/>
            <person name="Lan J."/>
            <person name="Che J."/>
            <person name="Ge C."/>
            <person name="Shi H."/>
            <person name="Pan Z."/>
            <person name="Liu X."/>
        </authorList>
    </citation>
    <scope>NUCLEOTIDE SEQUENCE [LARGE SCALE GENOMIC DNA]</scope>
    <source>
        <strain evidence="3">FJAT-22460</strain>
    </source>
</reference>
<dbReference type="OrthoDB" id="2773476at2"/>